<dbReference type="PROSITE" id="PS51682">
    <property type="entry name" value="SAM_OMT_I"/>
    <property type="match status" value="1"/>
</dbReference>
<evidence type="ECO:0000313" key="10">
    <source>
        <dbReference type="Proteomes" id="UP001418222"/>
    </source>
</evidence>
<evidence type="ECO:0000256" key="3">
    <source>
        <dbReference type="ARBA" id="ARBA00022603"/>
    </source>
</evidence>
<comment type="catalytic activity">
    <reaction evidence="8">
        <text>norbelladine + S-adenosyl-L-methionine = 4'-O-methylnorbelladine + S-adenosyl-L-homocysteine + H(+)</text>
        <dbReference type="Rhea" id="RHEA:51268"/>
        <dbReference type="ChEBI" id="CHEBI:15378"/>
        <dbReference type="ChEBI" id="CHEBI:57856"/>
        <dbReference type="ChEBI" id="CHEBI:59789"/>
        <dbReference type="ChEBI" id="CHEBI:133993"/>
        <dbReference type="ChEBI" id="CHEBI:134001"/>
        <dbReference type="EC" id="2.1.1.336"/>
    </reaction>
</comment>
<dbReference type="InterPro" id="IPR029063">
    <property type="entry name" value="SAM-dependent_MTases_sf"/>
</dbReference>
<evidence type="ECO:0000256" key="2">
    <source>
        <dbReference type="ARBA" id="ARBA00022589"/>
    </source>
</evidence>
<proteinExistence type="inferred from homology"/>
<evidence type="ECO:0000256" key="1">
    <source>
        <dbReference type="ARBA" id="ARBA00004913"/>
    </source>
</evidence>
<keyword evidence="2" id="KW-0017">Alkaloid metabolism</keyword>
<dbReference type="InterPro" id="IPR002935">
    <property type="entry name" value="SAM_O-MeTrfase"/>
</dbReference>
<dbReference type="EC" id="2.1.1.336" evidence="7"/>
<evidence type="ECO:0000256" key="6">
    <source>
        <dbReference type="ARBA" id="ARBA00023453"/>
    </source>
</evidence>
<dbReference type="PANTHER" id="PTHR10509">
    <property type="entry name" value="O-METHYLTRANSFERASE-RELATED"/>
    <property type="match status" value="1"/>
</dbReference>
<dbReference type="Pfam" id="PF01596">
    <property type="entry name" value="Methyltransf_3"/>
    <property type="match status" value="1"/>
</dbReference>
<keyword evidence="4" id="KW-0808">Transferase</keyword>
<name>A0AAP0AZX4_9ASPA</name>
<dbReference type="PANTHER" id="PTHR10509:SF81">
    <property type="entry name" value="CAFFEOYL-COA O-METHYLTRANSFERASE 1"/>
    <property type="match status" value="1"/>
</dbReference>
<dbReference type="SUPFAM" id="SSF53335">
    <property type="entry name" value="S-adenosyl-L-methionine-dependent methyltransferases"/>
    <property type="match status" value="1"/>
</dbReference>
<evidence type="ECO:0000313" key="9">
    <source>
        <dbReference type="EMBL" id="KAK8921524.1"/>
    </source>
</evidence>
<dbReference type="Gene3D" id="3.40.50.150">
    <property type="entry name" value="Vaccinia Virus protein VP39"/>
    <property type="match status" value="1"/>
</dbReference>
<evidence type="ECO:0000256" key="4">
    <source>
        <dbReference type="ARBA" id="ARBA00022679"/>
    </source>
</evidence>
<dbReference type="Proteomes" id="UP001418222">
    <property type="component" value="Unassembled WGS sequence"/>
</dbReference>
<comment type="pathway">
    <text evidence="1">Alkaloid biosynthesis.</text>
</comment>
<dbReference type="AlphaFoldDB" id="A0AAP0AZX4"/>
<comment type="caution">
    <text evidence="9">The sequence shown here is derived from an EMBL/GenBank/DDBJ whole genome shotgun (WGS) entry which is preliminary data.</text>
</comment>
<evidence type="ECO:0000256" key="5">
    <source>
        <dbReference type="ARBA" id="ARBA00022691"/>
    </source>
</evidence>
<comment type="similarity">
    <text evidence="6">Belongs to the class I-like SAM-binding methyltransferase superfamily. Cation-dependent O-methyltransferase family.</text>
</comment>
<dbReference type="GO" id="GO:0009820">
    <property type="term" value="P:alkaloid metabolic process"/>
    <property type="evidence" value="ECO:0007669"/>
    <property type="project" value="UniProtKB-KW"/>
</dbReference>
<dbReference type="GO" id="GO:0008757">
    <property type="term" value="F:S-adenosylmethionine-dependent methyltransferase activity"/>
    <property type="evidence" value="ECO:0007669"/>
    <property type="project" value="TreeGrafter"/>
</dbReference>
<accession>A0AAP0AZX4</accession>
<dbReference type="InterPro" id="IPR050362">
    <property type="entry name" value="Cation-dep_OMT"/>
</dbReference>
<dbReference type="EMBL" id="JBBWWQ010000018">
    <property type="protein sequence ID" value="KAK8921524.1"/>
    <property type="molecule type" value="Genomic_DNA"/>
</dbReference>
<organism evidence="9 10">
    <name type="scientific">Platanthera zijinensis</name>
    <dbReference type="NCBI Taxonomy" id="2320716"/>
    <lineage>
        <taxon>Eukaryota</taxon>
        <taxon>Viridiplantae</taxon>
        <taxon>Streptophyta</taxon>
        <taxon>Embryophyta</taxon>
        <taxon>Tracheophyta</taxon>
        <taxon>Spermatophyta</taxon>
        <taxon>Magnoliopsida</taxon>
        <taxon>Liliopsida</taxon>
        <taxon>Asparagales</taxon>
        <taxon>Orchidaceae</taxon>
        <taxon>Orchidoideae</taxon>
        <taxon>Orchideae</taxon>
        <taxon>Orchidinae</taxon>
        <taxon>Platanthera</taxon>
    </lineage>
</organism>
<evidence type="ECO:0000256" key="7">
    <source>
        <dbReference type="ARBA" id="ARBA00023469"/>
    </source>
</evidence>
<keyword evidence="5" id="KW-0949">S-adenosyl-L-methionine</keyword>
<keyword evidence="3" id="KW-0489">Methyltransferase</keyword>
<keyword evidence="10" id="KW-1185">Reference proteome</keyword>
<reference evidence="9 10" key="1">
    <citation type="journal article" date="2022" name="Nat. Plants">
        <title>Genomes of leafy and leafless Platanthera orchids illuminate the evolution of mycoheterotrophy.</title>
        <authorList>
            <person name="Li M.H."/>
            <person name="Liu K.W."/>
            <person name="Li Z."/>
            <person name="Lu H.C."/>
            <person name="Ye Q.L."/>
            <person name="Zhang D."/>
            <person name="Wang J.Y."/>
            <person name="Li Y.F."/>
            <person name="Zhong Z.M."/>
            <person name="Liu X."/>
            <person name="Yu X."/>
            <person name="Liu D.K."/>
            <person name="Tu X.D."/>
            <person name="Liu B."/>
            <person name="Hao Y."/>
            <person name="Liao X.Y."/>
            <person name="Jiang Y.T."/>
            <person name="Sun W.H."/>
            <person name="Chen J."/>
            <person name="Chen Y.Q."/>
            <person name="Ai Y."/>
            <person name="Zhai J.W."/>
            <person name="Wu S.S."/>
            <person name="Zhou Z."/>
            <person name="Hsiao Y.Y."/>
            <person name="Wu W.L."/>
            <person name="Chen Y.Y."/>
            <person name="Lin Y.F."/>
            <person name="Hsu J.L."/>
            <person name="Li C.Y."/>
            <person name="Wang Z.W."/>
            <person name="Zhao X."/>
            <person name="Zhong W.Y."/>
            <person name="Ma X.K."/>
            <person name="Ma L."/>
            <person name="Huang J."/>
            <person name="Chen G.Z."/>
            <person name="Huang M.Z."/>
            <person name="Huang L."/>
            <person name="Peng D.H."/>
            <person name="Luo Y.B."/>
            <person name="Zou S.Q."/>
            <person name="Chen S.P."/>
            <person name="Lan S."/>
            <person name="Tsai W.C."/>
            <person name="Van de Peer Y."/>
            <person name="Liu Z.J."/>
        </authorList>
    </citation>
    <scope>NUCLEOTIDE SEQUENCE [LARGE SCALE GENOMIC DNA]</scope>
    <source>
        <strain evidence="9">Lor287</strain>
    </source>
</reference>
<gene>
    <name evidence="9" type="primary">CCOAOMT1</name>
    <name evidence="9" type="ORF">KSP39_PZI020286</name>
</gene>
<sequence length="147" mass="17107">MVQNVNFRPINEKKRRSIAQEAQLPPQTQQGLHNFAGRFFDSFEWKRHSYVPQLQQGVIDLVNADKDNYLNYHRLLIDLVKIGDVIAYDNTLWNGFVASPADASMRKYIRYYRDFVLELNEALAADHRIEICQLPIGDGIALCRRIN</sequence>
<protein>
    <recommendedName>
        <fullName evidence="7">norbelladine O-methyltransferase</fullName>
        <ecNumber evidence="7">2.1.1.336</ecNumber>
    </recommendedName>
</protein>
<dbReference type="GO" id="GO:0032259">
    <property type="term" value="P:methylation"/>
    <property type="evidence" value="ECO:0007669"/>
    <property type="project" value="UniProtKB-KW"/>
</dbReference>
<evidence type="ECO:0000256" key="8">
    <source>
        <dbReference type="ARBA" id="ARBA00047416"/>
    </source>
</evidence>
<dbReference type="GO" id="GO:0008171">
    <property type="term" value="F:O-methyltransferase activity"/>
    <property type="evidence" value="ECO:0007669"/>
    <property type="project" value="InterPro"/>
</dbReference>